<evidence type="ECO:0000313" key="2">
    <source>
        <dbReference type="EMBL" id="KAK7837484.1"/>
    </source>
</evidence>
<reference evidence="2 3" key="1">
    <citation type="journal article" date="2018" name="Sci. Data">
        <title>The draft genome sequence of cork oak.</title>
        <authorList>
            <person name="Ramos A.M."/>
            <person name="Usie A."/>
            <person name="Barbosa P."/>
            <person name="Barros P.M."/>
            <person name="Capote T."/>
            <person name="Chaves I."/>
            <person name="Simoes F."/>
            <person name="Abreu I."/>
            <person name="Carrasquinho I."/>
            <person name="Faro C."/>
            <person name="Guimaraes J.B."/>
            <person name="Mendonca D."/>
            <person name="Nobrega F."/>
            <person name="Rodrigues L."/>
            <person name="Saibo N.J.M."/>
            <person name="Varela M.C."/>
            <person name="Egas C."/>
            <person name="Matos J."/>
            <person name="Miguel C.M."/>
            <person name="Oliveira M.M."/>
            <person name="Ricardo C.P."/>
            <person name="Goncalves S."/>
        </authorList>
    </citation>
    <scope>NUCLEOTIDE SEQUENCE [LARGE SCALE GENOMIC DNA]</scope>
    <source>
        <strain evidence="3">cv. HL8</strain>
    </source>
</reference>
<gene>
    <name evidence="2" type="ORF">CFP56_021183</name>
</gene>
<evidence type="ECO:0000256" key="1">
    <source>
        <dbReference type="SAM" id="Phobius"/>
    </source>
</evidence>
<protein>
    <submittedName>
        <fullName evidence="2">Uncharacterized protein</fullName>
    </submittedName>
</protein>
<dbReference type="Proteomes" id="UP000237347">
    <property type="component" value="Unassembled WGS sequence"/>
</dbReference>
<proteinExistence type="predicted"/>
<keyword evidence="1" id="KW-0812">Transmembrane</keyword>
<comment type="caution">
    <text evidence="2">The sequence shown here is derived from an EMBL/GenBank/DDBJ whole genome shotgun (WGS) entry which is preliminary data.</text>
</comment>
<dbReference type="EMBL" id="PKMF04000328">
    <property type="protein sequence ID" value="KAK7837484.1"/>
    <property type="molecule type" value="Genomic_DNA"/>
</dbReference>
<sequence length="300" mass="35224">MKSLKLLSLYGCKRVKRFPDIPQEMENLKYKKNRCEKLHFVEFRIIKKINILGTFPSLKVIETILVTFANTFSRFAKLQFLKILNCMQFERKLGLPQDMKCVGVKGNVLMDLHSLHNLLHQIDFSSWVSLSKFDIIKDEFIPTLDAYLMRDMILEYHERRFQSGWSSILFWVGPKFPIFALCVVFHLGLLKDSFANNDSYGSIHDDIINLICDLRIFINGHKRPFIKPCDHLWFYSKPHSQLQRMFGDLMQGDQNHVEISSKISHWTCKFGKFAPMIVRMGVHAECICSPRYHPRQLSKC</sequence>
<feature type="transmembrane region" description="Helical" evidence="1">
    <location>
        <begin position="168"/>
        <end position="189"/>
    </location>
</feature>
<organism evidence="2 3">
    <name type="scientific">Quercus suber</name>
    <name type="common">Cork oak</name>
    <dbReference type="NCBI Taxonomy" id="58331"/>
    <lineage>
        <taxon>Eukaryota</taxon>
        <taxon>Viridiplantae</taxon>
        <taxon>Streptophyta</taxon>
        <taxon>Embryophyta</taxon>
        <taxon>Tracheophyta</taxon>
        <taxon>Spermatophyta</taxon>
        <taxon>Magnoliopsida</taxon>
        <taxon>eudicotyledons</taxon>
        <taxon>Gunneridae</taxon>
        <taxon>Pentapetalae</taxon>
        <taxon>rosids</taxon>
        <taxon>fabids</taxon>
        <taxon>Fagales</taxon>
        <taxon>Fagaceae</taxon>
        <taxon>Quercus</taxon>
    </lineage>
</organism>
<keyword evidence="1" id="KW-1133">Transmembrane helix</keyword>
<name>A0AAW0KDW4_QUESU</name>
<evidence type="ECO:0000313" key="3">
    <source>
        <dbReference type="Proteomes" id="UP000237347"/>
    </source>
</evidence>
<accession>A0AAW0KDW4</accession>
<dbReference type="AlphaFoldDB" id="A0AAW0KDW4"/>
<keyword evidence="3" id="KW-1185">Reference proteome</keyword>
<keyword evidence="1" id="KW-0472">Membrane</keyword>